<proteinExistence type="predicted"/>
<comment type="caution">
    <text evidence="1">The sequence shown here is derived from an EMBL/GenBank/DDBJ whole genome shotgun (WGS) entry which is preliminary data.</text>
</comment>
<sequence length="816" mass="85676">MDIIAAAGTSPPVPYPPFNRRIPAMCMPFGKSEDTTSYPPAALSTTNHTTGSQQQQQVHLDFLDRSTYLKISPSGLTCTAEKGFRSVRGNVGVRAGGGWYFECLVLKGGGEGKSGGLVVGALADTGGEGGGGGEAAVVTVNGKGKSVGVVSERFGLGPGRGVDHVETTKSGGNPAAAAAPTSTSTPTPTNHASHAQTQPPLPTTATATPSSSSSSSDGAHIRLGWARREAPLNGPCGLDGYSYGIRDATGEKVTISRPKAYAGKGFGTGDVVGCLIYFPDSQGEGDRDGQTGEQVRKEGGGRGGAPVREKDDEYDPSVVRRKRIPIRYKGQLYFESVEYSVPKEMEALVARDGRPVDPPVVGDVASAATTTTTATNGNGGGSGKQGKRSLSDSPVKKKKAVAGKAAAGGGGKGKQAGKAVRKKSAGSKRKRNNNDDDDDDFDDDSSQQDTTPKPRELARIPGSKISFFLNGKPMAAHPAFKDIFSFLPLRQTDAELATRAALSKKLGAVEASLRDRENYNDDGTLGYYPFISCFGGGKVQFHPGPEWMAPVDPKTWGLGVRVGKDGVQEPIVPRPLSERWQEYYAEEMAYDERDEKEVAELLRKEALSEAAKKRVKAEKSSGSSSTTTTGKPSKASVAKRATMAAALQASTPISRGSSAVPSMNGSIPASSNGPSVLLGTIIQDRGTPGGTPAPVTPVEPQFQFDQTQVEDARSSPPRTVTSASSPAPAPVPLEVNVRDPYALYQRDGTALSATSEDAPGEEDWSQEPEPVHGELLAVEDDDAPELPYGMGTPPPPPHSSVGQIQERVVNYQYEMQ</sequence>
<accession>A0ACC2XMD2</accession>
<reference evidence="1" key="1">
    <citation type="submission" date="2023-04" db="EMBL/GenBank/DDBJ databases">
        <title>Draft Genome sequencing of Naganishia species isolated from polar environments using Oxford Nanopore Technology.</title>
        <authorList>
            <person name="Leo P."/>
            <person name="Venkateswaran K."/>
        </authorList>
    </citation>
    <scope>NUCLEOTIDE SEQUENCE</scope>
    <source>
        <strain evidence="1">DBVPG 5303</strain>
    </source>
</reference>
<gene>
    <name evidence="1" type="ORF">QFC24_003210</name>
</gene>
<dbReference type="EMBL" id="JASBWV010000010">
    <property type="protein sequence ID" value="KAJ9124422.1"/>
    <property type="molecule type" value="Genomic_DNA"/>
</dbReference>
<name>A0ACC2XMD2_9TREE</name>
<evidence type="ECO:0000313" key="1">
    <source>
        <dbReference type="EMBL" id="KAJ9124422.1"/>
    </source>
</evidence>
<organism evidence="1 2">
    <name type="scientific">Naganishia onofrii</name>
    <dbReference type="NCBI Taxonomy" id="1851511"/>
    <lineage>
        <taxon>Eukaryota</taxon>
        <taxon>Fungi</taxon>
        <taxon>Dikarya</taxon>
        <taxon>Basidiomycota</taxon>
        <taxon>Agaricomycotina</taxon>
        <taxon>Tremellomycetes</taxon>
        <taxon>Filobasidiales</taxon>
        <taxon>Filobasidiaceae</taxon>
        <taxon>Naganishia</taxon>
    </lineage>
</organism>
<dbReference type="Proteomes" id="UP001234202">
    <property type="component" value="Unassembled WGS sequence"/>
</dbReference>
<evidence type="ECO:0000313" key="2">
    <source>
        <dbReference type="Proteomes" id="UP001234202"/>
    </source>
</evidence>
<protein>
    <submittedName>
        <fullName evidence="1">Uncharacterized protein</fullName>
    </submittedName>
</protein>
<keyword evidence="2" id="KW-1185">Reference proteome</keyword>